<dbReference type="FunFam" id="1.20.1250.20:FF:000346">
    <property type="entry name" value="Transporter, major facilitator family"/>
    <property type="match status" value="1"/>
</dbReference>
<feature type="transmembrane region" description="Helical" evidence="5">
    <location>
        <begin position="50"/>
        <end position="67"/>
    </location>
</feature>
<reference evidence="7 8" key="1">
    <citation type="submission" date="2018-01" db="EMBL/GenBank/DDBJ databases">
        <title>Whole genome analyses suggest that Burkholderia sensu lato contains two further novel genera in the rhizoxinica-symbiotica group Mycetohabitans gen. nov., and Trinickia gen. nov.: implications for the evolution of diazotrophy and nodulation in the Burkholderiaceae.</title>
        <authorList>
            <person name="Estrada-de los Santos P."/>
            <person name="Palmer M."/>
            <person name="Chavez-Ramirez B."/>
            <person name="Beukes C."/>
            <person name="Steenkamp E.T."/>
            <person name="Hirsch A.M."/>
            <person name="Manyaka P."/>
            <person name="Maluk M."/>
            <person name="Lafos M."/>
            <person name="Crook M."/>
            <person name="Gross E."/>
            <person name="Simon M.F."/>
            <person name="Bueno dos Reis Junior F."/>
            <person name="Poole P.S."/>
            <person name="Venter S.N."/>
            <person name="James E.K."/>
        </authorList>
    </citation>
    <scope>NUCLEOTIDE SEQUENCE [LARGE SCALE GENOMIC DNA]</scope>
    <source>
        <strain evidence="7 8">JPY 581</strain>
    </source>
</reference>
<dbReference type="Proteomes" id="UP000235777">
    <property type="component" value="Unassembled WGS sequence"/>
</dbReference>
<gene>
    <name evidence="7" type="ORF">C0Z20_08825</name>
</gene>
<dbReference type="GO" id="GO:0005886">
    <property type="term" value="C:plasma membrane"/>
    <property type="evidence" value="ECO:0007669"/>
    <property type="project" value="TreeGrafter"/>
</dbReference>
<feature type="transmembrane region" description="Helical" evidence="5">
    <location>
        <begin position="126"/>
        <end position="147"/>
    </location>
</feature>
<feature type="transmembrane region" description="Helical" evidence="5">
    <location>
        <begin position="193"/>
        <end position="212"/>
    </location>
</feature>
<dbReference type="InterPro" id="IPR011701">
    <property type="entry name" value="MFS"/>
</dbReference>
<evidence type="ECO:0000256" key="4">
    <source>
        <dbReference type="ARBA" id="ARBA00023136"/>
    </source>
</evidence>
<evidence type="ECO:0000259" key="6">
    <source>
        <dbReference type="PROSITE" id="PS50850"/>
    </source>
</evidence>
<dbReference type="PROSITE" id="PS50850">
    <property type="entry name" value="MFS"/>
    <property type="match status" value="1"/>
</dbReference>
<protein>
    <submittedName>
        <fullName evidence="7">MFS transporter</fullName>
    </submittedName>
</protein>
<feature type="transmembrane region" description="Helical" evidence="5">
    <location>
        <begin position="73"/>
        <end position="92"/>
    </location>
</feature>
<evidence type="ECO:0000313" key="7">
    <source>
        <dbReference type="EMBL" id="PMS37398.1"/>
    </source>
</evidence>
<feature type="transmembrane region" description="Helical" evidence="5">
    <location>
        <begin position="283"/>
        <end position="304"/>
    </location>
</feature>
<comment type="subcellular location">
    <subcellularLocation>
        <location evidence="1">Membrane</location>
        <topology evidence="1">Multi-pass membrane protein</topology>
    </subcellularLocation>
</comment>
<name>A0A2N7X6K7_9BURK</name>
<keyword evidence="4 5" id="KW-0472">Membrane</keyword>
<dbReference type="Gene3D" id="1.20.1250.20">
    <property type="entry name" value="MFS general substrate transporter like domains"/>
    <property type="match status" value="2"/>
</dbReference>
<dbReference type="RefSeq" id="WP_018440127.1">
    <property type="nucleotide sequence ID" value="NZ_KB890168.1"/>
</dbReference>
<organism evidence="7 8">
    <name type="scientific">Trinickia symbiotica</name>
    <dbReference type="NCBI Taxonomy" id="863227"/>
    <lineage>
        <taxon>Bacteria</taxon>
        <taxon>Pseudomonadati</taxon>
        <taxon>Pseudomonadota</taxon>
        <taxon>Betaproteobacteria</taxon>
        <taxon>Burkholderiales</taxon>
        <taxon>Burkholderiaceae</taxon>
        <taxon>Trinickia</taxon>
    </lineage>
</organism>
<dbReference type="STRING" id="863227.GCA_000373005_01575"/>
<dbReference type="OrthoDB" id="183263at2"/>
<dbReference type="PROSITE" id="PS00217">
    <property type="entry name" value="SUGAR_TRANSPORT_2"/>
    <property type="match status" value="1"/>
</dbReference>
<dbReference type="GO" id="GO:0046943">
    <property type="term" value="F:carboxylic acid transmembrane transporter activity"/>
    <property type="evidence" value="ECO:0007669"/>
    <property type="project" value="TreeGrafter"/>
</dbReference>
<feature type="transmembrane region" description="Helical" evidence="5">
    <location>
        <begin position="159"/>
        <end position="181"/>
    </location>
</feature>
<dbReference type="SUPFAM" id="SSF103473">
    <property type="entry name" value="MFS general substrate transporter"/>
    <property type="match status" value="1"/>
</dbReference>
<keyword evidence="2 5" id="KW-0812">Transmembrane</keyword>
<dbReference type="Pfam" id="PF07690">
    <property type="entry name" value="MFS_1"/>
    <property type="match status" value="1"/>
</dbReference>
<sequence>MDSKTAAAQSADIEQGRRNGMFAWYADAGPRERRAFWSCKVGYMLDGMDTQMLSFVIPTLVATWGISLADAGFIGTLTLLTSAAGGWLAGILSDRIGRVRTLQITVLWFAAFTGLCGLAQNYEQLLAARALMGFGFGGEWTAGAVLIGEVIRARDRGKAVGLVQAGWAIGWGAAALLYAWTFSVLPAATAWRALFLFGLVPALLVIVIRRYVKEPEVYRHAKAAQQSEGDKPSLGEIFSPRLFSTTLRAALLTTGAQGGYYAITTWLPTFLKTERHLTVMGTGGYLATIIVGSYIGYLSSAYLTDRLGRKPNFILFAAGSMAVAFAYTSLNLTDHSMFWLGFPLGFFASGIFAGMGAFLTELFPTRVRGSGQGFCYNVGRAIGALFPFVIGALAKQYGLGTSIGLFAVAAYGVLIVAALTLPETCGRELESA</sequence>
<feature type="transmembrane region" description="Helical" evidence="5">
    <location>
        <begin position="374"/>
        <end position="393"/>
    </location>
</feature>
<accession>A0A2N7X6K7</accession>
<evidence type="ECO:0000256" key="5">
    <source>
        <dbReference type="SAM" id="Phobius"/>
    </source>
</evidence>
<evidence type="ECO:0000256" key="1">
    <source>
        <dbReference type="ARBA" id="ARBA00004141"/>
    </source>
</evidence>
<proteinExistence type="predicted"/>
<evidence type="ECO:0000256" key="3">
    <source>
        <dbReference type="ARBA" id="ARBA00022989"/>
    </source>
</evidence>
<feature type="domain" description="Major facilitator superfamily (MFS) profile" evidence="6">
    <location>
        <begin position="35"/>
        <end position="425"/>
    </location>
</feature>
<dbReference type="InterPro" id="IPR036259">
    <property type="entry name" value="MFS_trans_sf"/>
</dbReference>
<keyword evidence="3 5" id="KW-1133">Transmembrane helix</keyword>
<feature type="transmembrane region" description="Helical" evidence="5">
    <location>
        <begin position="313"/>
        <end position="332"/>
    </location>
</feature>
<dbReference type="PANTHER" id="PTHR23508">
    <property type="entry name" value="CARBOXYLIC ACID TRANSPORTER PROTEIN HOMOLOG"/>
    <property type="match status" value="1"/>
</dbReference>
<evidence type="ECO:0000313" key="8">
    <source>
        <dbReference type="Proteomes" id="UP000235777"/>
    </source>
</evidence>
<feature type="transmembrane region" description="Helical" evidence="5">
    <location>
        <begin position="242"/>
        <end position="263"/>
    </location>
</feature>
<evidence type="ECO:0000256" key="2">
    <source>
        <dbReference type="ARBA" id="ARBA00022692"/>
    </source>
</evidence>
<dbReference type="EMBL" id="PNYC01000004">
    <property type="protein sequence ID" value="PMS37398.1"/>
    <property type="molecule type" value="Genomic_DNA"/>
</dbReference>
<dbReference type="FunFam" id="1.20.1250.20:FF:000253">
    <property type="entry name" value="Transporter, major facilitator family"/>
    <property type="match status" value="1"/>
</dbReference>
<comment type="caution">
    <text evidence="7">The sequence shown here is derived from an EMBL/GenBank/DDBJ whole genome shotgun (WGS) entry which is preliminary data.</text>
</comment>
<keyword evidence="8" id="KW-1185">Reference proteome</keyword>
<feature type="transmembrane region" description="Helical" evidence="5">
    <location>
        <begin position="104"/>
        <end position="120"/>
    </location>
</feature>
<dbReference type="AlphaFoldDB" id="A0A2N7X6K7"/>
<feature type="transmembrane region" description="Helical" evidence="5">
    <location>
        <begin position="338"/>
        <end position="362"/>
    </location>
</feature>
<dbReference type="PANTHER" id="PTHR23508:SF10">
    <property type="entry name" value="CARBOXYLIC ACID TRANSPORTER PROTEIN HOMOLOG"/>
    <property type="match status" value="1"/>
</dbReference>
<dbReference type="CDD" id="cd17371">
    <property type="entry name" value="MFS_MucK"/>
    <property type="match status" value="1"/>
</dbReference>
<dbReference type="InterPro" id="IPR020846">
    <property type="entry name" value="MFS_dom"/>
</dbReference>
<feature type="transmembrane region" description="Helical" evidence="5">
    <location>
        <begin position="399"/>
        <end position="421"/>
    </location>
</feature>
<dbReference type="InterPro" id="IPR005829">
    <property type="entry name" value="Sugar_transporter_CS"/>
</dbReference>